<dbReference type="NCBIfam" id="NF002288">
    <property type="entry name" value="PRK01212.1-4"/>
    <property type="match status" value="1"/>
</dbReference>
<evidence type="ECO:0000256" key="1">
    <source>
        <dbReference type="ARBA" id="ARBA00005015"/>
    </source>
</evidence>
<dbReference type="GO" id="GO:0004413">
    <property type="term" value="F:homoserine kinase activity"/>
    <property type="evidence" value="ECO:0007669"/>
    <property type="project" value="UniProtKB-EC"/>
</dbReference>
<dbReference type="PROSITE" id="PS00627">
    <property type="entry name" value="GHMP_KINASES_ATP"/>
    <property type="match status" value="1"/>
</dbReference>
<comment type="similarity">
    <text evidence="2 13">Belongs to the GHMP kinase family. Homoserine kinase subfamily.</text>
</comment>
<keyword evidence="9 13" id="KW-0418">Kinase</keyword>
<dbReference type="Gene3D" id="3.30.230.10">
    <property type="match status" value="1"/>
</dbReference>
<evidence type="ECO:0000256" key="13">
    <source>
        <dbReference type="HAMAP-Rule" id="MF_00384"/>
    </source>
</evidence>
<evidence type="ECO:0000313" key="16">
    <source>
        <dbReference type="EMBL" id="UFP97071.1"/>
    </source>
</evidence>
<dbReference type="SUPFAM" id="SSF55060">
    <property type="entry name" value="GHMP Kinase, C-terminal domain"/>
    <property type="match status" value="1"/>
</dbReference>
<keyword evidence="6 13" id="KW-0808">Transferase</keyword>
<keyword evidence="7 13" id="KW-0791">Threonine biosynthesis</keyword>
<protein>
    <recommendedName>
        <fullName evidence="4 13">Homoserine kinase</fullName>
        <shortName evidence="13">HK</shortName>
        <shortName evidence="13">HSK</shortName>
        <ecNumber evidence="3 13">2.7.1.39</ecNumber>
    </recommendedName>
</protein>
<dbReference type="PANTHER" id="PTHR20861">
    <property type="entry name" value="HOMOSERINE/4-DIPHOSPHOCYTIDYL-2-C-METHYL-D-ERYTHRITOL KINASE"/>
    <property type="match status" value="1"/>
</dbReference>
<evidence type="ECO:0000256" key="5">
    <source>
        <dbReference type="ARBA" id="ARBA00022605"/>
    </source>
</evidence>
<dbReference type="PRINTS" id="PR00958">
    <property type="entry name" value="HOMSERKINASE"/>
</dbReference>
<comment type="subcellular location">
    <subcellularLocation>
        <location evidence="13">Cytoplasm</location>
    </subcellularLocation>
</comment>
<evidence type="ECO:0000256" key="10">
    <source>
        <dbReference type="ARBA" id="ARBA00022840"/>
    </source>
</evidence>
<evidence type="ECO:0000256" key="8">
    <source>
        <dbReference type="ARBA" id="ARBA00022741"/>
    </source>
</evidence>
<accession>A0ABY3PTR3</accession>
<comment type="catalytic activity">
    <reaction evidence="11 13">
        <text>L-homoserine + ATP = O-phospho-L-homoserine + ADP + H(+)</text>
        <dbReference type="Rhea" id="RHEA:13985"/>
        <dbReference type="ChEBI" id="CHEBI:15378"/>
        <dbReference type="ChEBI" id="CHEBI:30616"/>
        <dbReference type="ChEBI" id="CHEBI:57476"/>
        <dbReference type="ChEBI" id="CHEBI:57590"/>
        <dbReference type="ChEBI" id="CHEBI:456216"/>
        <dbReference type="EC" id="2.7.1.39"/>
    </reaction>
</comment>
<evidence type="ECO:0000256" key="9">
    <source>
        <dbReference type="ARBA" id="ARBA00022777"/>
    </source>
</evidence>
<dbReference type="NCBIfam" id="TIGR00191">
    <property type="entry name" value="thrB"/>
    <property type="match status" value="1"/>
</dbReference>
<dbReference type="InterPro" id="IPR014721">
    <property type="entry name" value="Ribsml_uS5_D2-typ_fold_subgr"/>
</dbReference>
<evidence type="ECO:0000313" key="17">
    <source>
        <dbReference type="Proteomes" id="UP001054846"/>
    </source>
</evidence>
<evidence type="ECO:0000259" key="15">
    <source>
        <dbReference type="Pfam" id="PF08544"/>
    </source>
</evidence>
<dbReference type="PIRSF" id="PIRSF000676">
    <property type="entry name" value="Homoser_kin"/>
    <property type="match status" value="1"/>
</dbReference>
<comment type="pathway">
    <text evidence="1 13">Amino-acid biosynthesis; L-threonine biosynthesis; L-threonine from L-aspartate: step 4/5.</text>
</comment>
<feature type="binding site" evidence="13">
    <location>
        <begin position="88"/>
        <end position="98"/>
    </location>
    <ligand>
        <name>ATP</name>
        <dbReference type="ChEBI" id="CHEBI:30616"/>
    </ligand>
</feature>
<proteinExistence type="inferred from homology"/>
<evidence type="ECO:0000256" key="6">
    <source>
        <dbReference type="ARBA" id="ARBA00022679"/>
    </source>
</evidence>
<dbReference type="Pfam" id="PF00288">
    <property type="entry name" value="GHMP_kinases_N"/>
    <property type="match status" value="1"/>
</dbReference>
<keyword evidence="13" id="KW-0963">Cytoplasm</keyword>
<dbReference type="EMBL" id="CP063845">
    <property type="protein sequence ID" value="UFP97071.1"/>
    <property type="molecule type" value="Genomic_DNA"/>
</dbReference>
<gene>
    <name evidence="13" type="primary">thrB</name>
    <name evidence="16" type="ORF">ISF26_20285</name>
</gene>
<keyword evidence="5 13" id="KW-0028">Amino-acid biosynthesis</keyword>
<organism evidence="16 17">
    <name type="scientific">Gloeobacter morelensis MG652769</name>
    <dbReference type="NCBI Taxonomy" id="2781736"/>
    <lineage>
        <taxon>Bacteria</taxon>
        <taxon>Bacillati</taxon>
        <taxon>Cyanobacteriota</taxon>
        <taxon>Cyanophyceae</taxon>
        <taxon>Gloeobacterales</taxon>
        <taxon>Gloeobacteraceae</taxon>
        <taxon>Gloeobacter</taxon>
        <taxon>Gloeobacter morelensis</taxon>
    </lineage>
</organism>
<feature type="domain" description="GHMP kinase N-terminal" evidence="14">
    <location>
        <begin position="59"/>
        <end position="141"/>
    </location>
</feature>
<dbReference type="PANTHER" id="PTHR20861:SF1">
    <property type="entry name" value="HOMOSERINE KINASE"/>
    <property type="match status" value="1"/>
</dbReference>
<reference evidence="16 17" key="1">
    <citation type="journal article" date="2021" name="Genome Biol. Evol.">
        <title>Complete Genome Sequencing of a Novel Gloeobacter Species from a Waterfall Cave in Mexico.</title>
        <authorList>
            <person name="Saw J.H."/>
            <person name="Cardona T."/>
            <person name="Montejano G."/>
        </authorList>
    </citation>
    <scope>NUCLEOTIDE SEQUENCE [LARGE SCALE GENOMIC DNA]</scope>
    <source>
        <strain evidence="16">MG652769</strain>
    </source>
</reference>
<dbReference type="Proteomes" id="UP001054846">
    <property type="component" value="Chromosome"/>
</dbReference>
<name>A0ABY3PTR3_9CYAN</name>
<feature type="domain" description="GHMP kinase C-terminal" evidence="15">
    <location>
        <begin position="202"/>
        <end position="277"/>
    </location>
</feature>
<comment type="function">
    <text evidence="12 13">Catalyzes the ATP-dependent phosphorylation of L-homoserine to L-homoserine phosphate.</text>
</comment>
<keyword evidence="17" id="KW-1185">Reference proteome</keyword>
<evidence type="ECO:0000256" key="2">
    <source>
        <dbReference type="ARBA" id="ARBA00007370"/>
    </source>
</evidence>
<evidence type="ECO:0000256" key="11">
    <source>
        <dbReference type="ARBA" id="ARBA00049375"/>
    </source>
</evidence>
<dbReference type="InterPro" id="IPR000870">
    <property type="entry name" value="Homoserine_kinase"/>
</dbReference>
<evidence type="ECO:0000259" key="14">
    <source>
        <dbReference type="Pfam" id="PF00288"/>
    </source>
</evidence>
<sequence>MRVRVPATSANLGPGFDCLGVALDLANEFDFCEADRFECAVYSAVSPEDARQVATDERNLAWRAFTHLFEYLGKTPPAVALTVTMHVPLGRGLGSSATAIVGGIAAANRWLGSPLSTPEWLLLASRLEGHPDNVVPAALGGCQLSILGETLLTCALDWHPQIALVLAVPDFALATSKARAALPKTIPHTDAVFNAAHLALLVRALATGDGHWLAEALQDRLHQPYRAGLIPSWEEVRAAALEAGAWGVVISGAGPSVLALVHHDRAEAVRQAIASAWASARLYRPGLDPTGCRVEVEAD</sequence>
<evidence type="ECO:0000256" key="7">
    <source>
        <dbReference type="ARBA" id="ARBA00022697"/>
    </source>
</evidence>
<dbReference type="InterPro" id="IPR006203">
    <property type="entry name" value="GHMP_knse_ATP-bd_CS"/>
</dbReference>
<dbReference type="InterPro" id="IPR006204">
    <property type="entry name" value="GHMP_kinase_N_dom"/>
</dbReference>
<dbReference type="InterPro" id="IPR020568">
    <property type="entry name" value="Ribosomal_Su5_D2-typ_SF"/>
</dbReference>
<evidence type="ECO:0000256" key="12">
    <source>
        <dbReference type="ARBA" id="ARBA00049954"/>
    </source>
</evidence>
<dbReference type="InterPro" id="IPR036554">
    <property type="entry name" value="GHMP_kinase_C_sf"/>
</dbReference>
<dbReference type="EC" id="2.7.1.39" evidence="3 13"/>
<evidence type="ECO:0000256" key="3">
    <source>
        <dbReference type="ARBA" id="ARBA00012078"/>
    </source>
</evidence>
<keyword evidence="10 13" id="KW-0067">ATP-binding</keyword>
<dbReference type="Pfam" id="PF08544">
    <property type="entry name" value="GHMP_kinases_C"/>
    <property type="match status" value="1"/>
</dbReference>
<dbReference type="InterPro" id="IPR013750">
    <property type="entry name" value="GHMP_kinase_C_dom"/>
</dbReference>
<dbReference type="Gene3D" id="3.30.70.890">
    <property type="entry name" value="GHMP kinase, C-terminal domain"/>
    <property type="match status" value="1"/>
</dbReference>
<dbReference type="HAMAP" id="MF_00384">
    <property type="entry name" value="Homoser_kinase"/>
    <property type="match status" value="1"/>
</dbReference>
<keyword evidence="8 13" id="KW-0547">Nucleotide-binding</keyword>
<evidence type="ECO:0000256" key="4">
    <source>
        <dbReference type="ARBA" id="ARBA00017858"/>
    </source>
</evidence>
<dbReference type="SUPFAM" id="SSF54211">
    <property type="entry name" value="Ribosomal protein S5 domain 2-like"/>
    <property type="match status" value="1"/>
</dbReference>